<gene>
    <name evidence="2" type="ORF">HJG59_011040</name>
</gene>
<comment type="caution">
    <text evidence="2">The sequence shown here is derived from an EMBL/GenBank/DDBJ whole genome shotgun (WGS) entry which is preliminary data.</text>
</comment>
<dbReference type="AlphaFoldDB" id="A0A7J8HHR6"/>
<dbReference type="EMBL" id="JACASF010000006">
    <property type="protein sequence ID" value="KAF6471668.1"/>
    <property type="molecule type" value="Genomic_DNA"/>
</dbReference>
<sequence length="120" mass="13338">MISPRGRYARSHYTHHKLTLGAIESDTFDCGIISVALISLNILGPITVRGAEEINVFIIVTAQELSAIVAIHKADDVCFGLTVHQVMRTEFLEYSIVLILINFPLVINPYKLILSTTANW</sequence>
<keyword evidence="1" id="KW-1133">Transmembrane helix</keyword>
<organism evidence="2 3">
    <name type="scientific">Molossus molossus</name>
    <name type="common">Pallas' mastiff bat</name>
    <name type="synonym">Vespertilio molossus</name>
    <dbReference type="NCBI Taxonomy" id="27622"/>
    <lineage>
        <taxon>Eukaryota</taxon>
        <taxon>Metazoa</taxon>
        <taxon>Chordata</taxon>
        <taxon>Craniata</taxon>
        <taxon>Vertebrata</taxon>
        <taxon>Euteleostomi</taxon>
        <taxon>Mammalia</taxon>
        <taxon>Eutheria</taxon>
        <taxon>Laurasiatheria</taxon>
        <taxon>Chiroptera</taxon>
        <taxon>Yangochiroptera</taxon>
        <taxon>Molossidae</taxon>
        <taxon>Molossus</taxon>
    </lineage>
</organism>
<evidence type="ECO:0000313" key="2">
    <source>
        <dbReference type="EMBL" id="KAF6471668.1"/>
    </source>
</evidence>
<proteinExistence type="predicted"/>
<name>A0A7J8HHR6_MOLMO</name>
<keyword evidence="1" id="KW-0812">Transmembrane</keyword>
<protein>
    <submittedName>
        <fullName evidence="2">Uncharacterized protein</fullName>
    </submittedName>
</protein>
<accession>A0A7J8HHR6</accession>
<keyword evidence="1" id="KW-0472">Membrane</keyword>
<reference evidence="2 3" key="1">
    <citation type="journal article" date="2020" name="Nature">
        <title>Six reference-quality genomes reveal evolution of bat adaptations.</title>
        <authorList>
            <person name="Jebb D."/>
            <person name="Huang Z."/>
            <person name="Pippel M."/>
            <person name="Hughes G.M."/>
            <person name="Lavrichenko K."/>
            <person name="Devanna P."/>
            <person name="Winkler S."/>
            <person name="Jermiin L.S."/>
            <person name="Skirmuntt E.C."/>
            <person name="Katzourakis A."/>
            <person name="Burkitt-Gray L."/>
            <person name="Ray D.A."/>
            <person name="Sullivan K.A.M."/>
            <person name="Roscito J.G."/>
            <person name="Kirilenko B.M."/>
            <person name="Davalos L.M."/>
            <person name="Corthals A.P."/>
            <person name="Power M.L."/>
            <person name="Jones G."/>
            <person name="Ransome R.D."/>
            <person name="Dechmann D.K.N."/>
            <person name="Locatelli A.G."/>
            <person name="Puechmaille S.J."/>
            <person name="Fedrigo O."/>
            <person name="Jarvis E.D."/>
            <person name="Hiller M."/>
            <person name="Vernes S.C."/>
            <person name="Myers E.W."/>
            <person name="Teeling E.C."/>
        </authorList>
    </citation>
    <scope>NUCLEOTIDE SEQUENCE [LARGE SCALE GENOMIC DNA]</scope>
    <source>
        <strain evidence="2">MMolMol1</strain>
        <tissue evidence="2">Muscle</tissue>
    </source>
</reference>
<dbReference type="InParanoid" id="A0A7J8HHR6"/>
<feature type="transmembrane region" description="Helical" evidence="1">
    <location>
        <begin position="91"/>
        <end position="110"/>
    </location>
</feature>
<evidence type="ECO:0000256" key="1">
    <source>
        <dbReference type="SAM" id="Phobius"/>
    </source>
</evidence>
<evidence type="ECO:0000313" key="3">
    <source>
        <dbReference type="Proteomes" id="UP000550707"/>
    </source>
</evidence>
<dbReference type="Proteomes" id="UP000550707">
    <property type="component" value="Unassembled WGS sequence"/>
</dbReference>
<keyword evidence="3" id="KW-1185">Reference proteome</keyword>